<proteinExistence type="predicted"/>
<organism evidence="1 2">
    <name type="scientific">Brassica campestris</name>
    <name type="common">Field mustard</name>
    <dbReference type="NCBI Taxonomy" id="3711"/>
    <lineage>
        <taxon>Eukaryota</taxon>
        <taxon>Viridiplantae</taxon>
        <taxon>Streptophyta</taxon>
        <taxon>Embryophyta</taxon>
        <taxon>Tracheophyta</taxon>
        <taxon>Spermatophyta</taxon>
        <taxon>Magnoliopsida</taxon>
        <taxon>eudicotyledons</taxon>
        <taxon>Gunneridae</taxon>
        <taxon>Pentapetalae</taxon>
        <taxon>rosids</taxon>
        <taxon>malvids</taxon>
        <taxon>Brassicales</taxon>
        <taxon>Brassicaceae</taxon>
        <taxon>Brassiceae</taxon>
        <taxon>Brassica</taxon>
    </lineage>
</organism>
<protein>
    <submittedName>
        <fullName evidence="1">Uncharacterized protein</fullName>
    </submittedName>
</protein>
<evidence type="ECO:0000313" key="1">
    <source>
        <dbReference type="EMBL" id="CAG7867908.1"/>
    </source>
</evidence>
<evidence type="ECO:0000313" key="2">
    <source>
        <dbReference type="Proteomes" id="UP000694005"/>
    </source>
</evidence>
<accession>A0A8D9D6V0</accession>
<reference evidence="1 2" key="1">
    <citation type="submission" date="2021-07" db="EMBL/GenBank/DDBJ databases">
        <authorList>
            <consortium name="Genoscope - CEA"/>
            <person name="William W."/>
        </authorList>
    </citation>
    <scope>NUCLEOTIDE SEQUENCE [LARGE SCALE GENOMIC DNA]</scope>
</reference>
<dbReference type="EMBL" id="LS974622">
    <property type="protein sequence ID" value="CAG7867908.1"/>
    <property type="molecule type" value="Genomic_DNA"/>
</dbReference>
<gene>
    <name evidence="1" type="ORF">BRAPAZ1V2_A06P01480.2</name>
</gene>
<dbReference type="AlphaFoldDB" id="A0A8D9D6V0"/>
<dbReference type="Proteomes" id="UP000694005">
    <property type="component" value="Chromosome A06"/>
</dbReference>
<feature type="non-terminal residue" evidence="1">
    <location>
        <position position="1"/>
    </location>
</feature>
<dbReference type="Gramene" id="A06p01480.2_BraZ1">
    <property type="protein sequence ID" value="A06p01480.2_BraZ1.CDS"/>
    <property type="gene ID" value="A06g01480.2_BraZ1"/>
</dbReference>
<sequence>PIPTRVGVLSRVLPGRLWPVQALFFLLCRCVAWRSGPFGSTGLVAAVASSCSGWEMVSSVV</sequence>
<name>A0A8D9D6V0_BRACM</name>